<organism evidence="3 4">
    <name type="scientific">Cherax quadricarinatus</name>
    <name type="common">Australian red claw crayfish</name>
    <dbReference type="NCBI Taxonomy" id="27406"/>
    <lineage>
        <taxon>Eukaryota</taxon>
        <taxon>Metazoa</taxon>
        <taxon>Ecdysozoa</taxon>
        <taxon>Arthropoda</taxon>
        <taxon>Crustacea</taxon>
        <taxon>Multicrustacea</taxon>
        <taxon>Malacostraca</taxon>
        <taxon>Eumalacostraca</taxon>
        <taxon>Eucarida</taxon>
        <taxon>Decapoda</taxon>
        <taxon>Pleocyemata</taxon>
        <taxon>Astacidea</taxon>
        <taxon>Parastacoidea</taxon>
        <taxon>Parastacidae</taxon>
        <taxon>Cherax</taxon>
    </lineage>
</organism>
<keyword evidence="4" id="KW-1185">Reference proteome</keyword>
<dbReference type="Pfam" id="PF10545">
    <property type="entry name" value="MADF_DNA_bdg"/>
    <property type="match status" value="1"/>
</dbReference>
<protein>
    <recommendedName>
        <fullName evidence="2">MADF domain-containing protein</fullName>
    </recommendedName>
</protein>
<dbReference type="Proteomes" id="UP001445076">
    <property type="component" value="Unassembled WGS sequence"/>
</dbReference>
<name>A0AAW0YSC3_CHEQU</name>
<feature type="domain" description="MADF" evidence="2">
    <location>
        <begin position="44"/>
        <end position="145"/>
    </location>
</feature>
<dbReference type="AlphaFoldDB" id="A0AAW0YSC3"/>
<evidence type="ECO:0000313" key="4">
    <source>
        <dbReference type="Proteomes" id="UP001445076"/>
    </source>
</evidence>
<dbReference type="PANTHER" id="PTHR12243">
    <property type="entry name" value="MADF DOMAIN TRANSCRIPTION FACTOR"/>
    <property type="match status" value="1"/>
</dbReference>
<evidence type="ECO:0000259" key="2">
    <source>
        <dbReference type="PROSITE" id="PS51029"/>
    </source>
</evidence>
<reference evidence="3 4" key="1">
    <citation type="journal article" date="2024" name="BMC Genomics">
        <title>Genome assembly of redclaw crayfish (Cherax quadricarinatus) provides insights into its immune adaptation and hypoxia tolerance.</title>
        <authorList>
            <person name="Liu Z."/>
            <person name="Zheng J."/>
            <person name="Li H."/>
            <person name="Fang K."/>
            <person name="Wang S."/>
            <person name="He J."/>
            <person name="Zhou D."/>
            <person name="Weng S."/>
            <person name="Chi M."/>
            <person name="Gu Z."/>
            <person name="He J."/>
            <person name="Li F."/>
            <person name="Wang M."/>
        </authorList>
    </citation>
    <scope>NUCLEOTIDE SEQUENCE [LARGE SCALE GENOMIC DNA]</scope>
    <source>
        <strain evidence="3">ZL_2023a</strain>
    </source>
</reference>
<sequence length="323" mass="36795">MSVSSNQRPCGYGRQLGPDGRDVRPANILERDVNVVWTVGMEEMLIYFVRANRMLWDPKHPHFTKPMLKRRKVEDIAAIIKRESASHGELNITAEDVWKKYRNLRNSFLREVKRTSDIRRERGIKTHTSSWVHFNRMRFLLSSLKLQVGHTRPDTSCAEEGCNRSSMKEEIHDISAAIRDESERLQQESQEEVRVGGEWETSEGVAPSPTVFPGHEGAASSSSSAFTRPTKSTFLQPVQLNYNTETCVSAKKRSEPSSTRTMRSDDLERAAKVLRSLEKDPDIAECFGKFVAASIRKLPEENQHALMSKITQVMSEHHTINLS</sequence>
<accession>A0AAW0YSC3</accession>
<dbReference type="InterPro" id="IPR039353">
    <property type="entry name" value="TF_Adf1"/>
</dbReference>
<dbReference type="PANTHER" id="PTHR12243:SF67">
    <property type="entry name" value="COREPRESSOR OF PANGOLIN, ISOFORM A-RELATED"/>
    <property type="match status" value="1"/>
</dbReference>
<comment type="caution">
    <text evidence="3">The sequence shown here is derived from an EMBL/GenBank/DDBJ whole genome shotgun (WGS) entry which is preliminary data.</text>
</comment>
<proteinExistence type="predicted"/>
<gene>
    <name evidence="3" type="ORF">OTU49_016775</name>
</gene>
<evidence type="ECO:0000313" key="3">
    <source>
        <dbReference type="EMBL" id="KAK8754587.1"/>
    </source>
</evidence>
<dbReference type="EMBL" id="JARKIK010000001">
    <property type="protein sequence ID" value="KAK8754587.1"/>
    <property type="molecule type" value="Genomic_DNA"/>
</dbReference>
<dbReference type="PROSITE" id="PS51029">
    <property type="entry name" value="MADF"/>
    <property type="match status" value="1"/>
</dbReference>
<dbReference type="SMART" id="SM00595">
    <property type="entry name" value="MADF"/>
    <property type="match status" value="1"/>
</dbReference>
<evidence type="ECO:0000256" key="1">
    <source>
        <dbReference type="SAM" id="MobiDB-lite"/>
    </source>
</evidence>
<feature type="region of interest" description="Disordered" evidence="1">
    <location>
        <begin position="194"/>
        <end position="228"/>
    </location>
</feature>
<dbReference type="InterPro" id="IPR006578">
    <property type="entry name" value="MADF-dom"/>
</dbReference>